<dbReference type="GO" id="GO:0006826">
    <property type="term" value="P:iron ion transport"/>
    <property type="evidence" value="ECO:0007669"/>
    <property type="project" value="UniProtKB-KW"/>
</dbReference>
<keyword evidence="3 11" id="KW-1134">Transmembrane beta strand</keyword>
<gene>
    <name evidence="16" type="ORF">AN936_11050</name>
</gene>
<keyword evidence="13" id="KW-0732">Signal</keyword>
<reference evidence="16 17" key="1">
    <citation type="journal article" date="2015" name="Genome Announc.">
        <title>Complete Genome Sequence of Polypropylene Glycol- and Polyethylene Glycol-Degrading Sphingopyxis macrogoltabida Strain EY-1.</title>
        <authorList>
            <person name="Ohtsubo Y."/>
            <person name="Nagata Y."/>
            <person name="Numata M."/>
            <person name="Tsuchikane K."/>
            <person name="Hosoyama A."/>
            <person name="Yamazoe A."/>
            <person name="Tsuda M."/>
            <person name="Fujita N."/>
            <person name="Kawai F."/>
        </authorList>
    </citation>
    <scope>NUCLEOTIDE SEQUENCE [LARGE SCALE GENOMIC DNA]</scope>
    <source>
        <strain evidence="16 17">EY-1</strain>
    </source>
</reference>
<dbReference type="InterPro" id="IPR036942">
    <property type="entry name" value="Beta-barrel_TonB_sf"/>
</dbReference>
<dbReference type="Pfam" id="PF07715">
    <property type="entry name" value="Plug"/>
    <property type="match status" value="1"/>
</dbReference>
<evidence type="ECO:0000256" key="6">
    <source>
        <dbReference type="ARBA" id="ARBA00023004"/>
    </source>
</evidence>
<evidence type="ECO:0008006" key="18">
    <source>
        <dbReference type="Google" id="ProtNLM"/>
    </source>
</evidence>
<evidence type="ECO:0000256" key="1">
    <source>
        <dbReference type="ARBA" id="ARBA00004571"/>
    </source>
</evidence>
<evidence type="ECO:0000256" key="5">
    <source>
        <dbReference type="ARBA" id="ARBA00022692"/>
    </source>
</evidence>
<evidence type="ECO:0000259" key="15">
    <source>
        <dbReference type="Pfam" id="PF07715"/>
    </source>
</evidence>
<keyword evidence="4" id="KW-0410">Iron transport</keyword>
<keyword evidence="10 11" id="KW-0998">Cell outer membrane</keyword>
<name>A0A0N9UVJ0_SPHMC</name>
<comment type="similarity">
    <text evidence="11 12">Belongs to the TonB-dependent receptor family.</text>
</comment>
<dbReference type="OrthoDB" id="7455607at2"/>
<evidence type="ECO:0000259" key="14">
    <source>
        <dbReference type="Pfam" id="PF00593"/>
    </source>
</evidence>
<keyword evidence="9 11" id="KW-0472">Membrane</keyword>
<dbReference type="SUPFAM" id="SSF56935">
    <property type="entry name" value="Porins"/>
    <property type="match status" value="1"/>
</dbReference>
<dbReference type="InterPro" id="IPR000531">
    <property type="entry name" value="Beta-barrel_TonB"/>
</dbReference>
<evidence type="ECO:0000256" key="10">
    <source>
        <dbReference type="ARBA" id="ARBA00023237"/>
    </source>
</evidence>
<organism evidence="16 17">
    <name type="scientific">Sphingopyxis macrogoltabida</name>
    <name type="common">Sphingomonas macrogoltabidus</name>
    <dbReference type="NCBI Taxonomy" id="33050"/>
    <lineage>
        <taxon>Bacteria</taxon>
        <taxon>Pseudomonadati</taxon>
        <taxon>Pseudomonadota</taxon>
        <taxon>Alphaproteobacteria</taxon>
        <taxon>Sphingomonadales</taxon>
        <taxon>Sphingomonadaceae</taxon>
        <taxon>Sphingopyxis</taxon>
    </lineage>
</organism>
<keyword evidence="7" id="KW-0406">Ion transport</keyword>
<feature type="domain" description="TonB-dependent receptor plug" evidence="15">
    <location>
        <begin position="60"/>
        <end position="162"/>
    </location>
</feature>
<feature type="signal peptide" evidence="13">
    <location>
        <begin position="1"/>
        <end position="24"/>
    </location>
</feature>
<keyword evidence="8 12" id="KW-0798">TonB box</keyword>
<evidence type="ECO:0000256" key="12">
    <source>
        <dbReference type="RuleBase" id="RU003357"/>
    </source>
</evidence>
<dbReference type="RefSeq" id="WP_149037646.1">
    <property type="nucleotide sequence ID" value="NZ_CP012700.1"/>
</dbReference>
<feature type="chain" id="PRO_5006039082" description="TonB-dependent receptor" evidence="13">
    <location>
        <begin position="25"/>
        <end position="770"/>
    </location>
</feature>
<sequence length="770" mass="83819">MGSMRVAISIGCSMLALGAAPAAAYGQEAGPAAPAASGFDGNEIIVTANKREESINRVGLTIKAVGAEDLSERQITSAADIAQAVPGLSYTNSANNTPVFTLRGVGFYDTSLGSYPTASVYLDQVPLPFPVLTTLTAFDLERIEVLKGPQGTLFGQNSTGGAINYIAAKPTADFEAGVEASYGRFNHFIGNAYISGPLSETLRARVAIRGARSGPWQKSYTRDDENGRVRELAGRFLLDWEPSDTMSFQLNINGWQDKSDPLAVQYLAFNEQAVSNTQIVRDYPRSPLTSRAADWSTDNGMFINRKFAQASLRGDIELGGGLTLTSISAYSRFNQRGALDQDGMNLQDIDLRAFAGRIRSLSQELRIANDPASRVRFIVGGNYSRDKVYYIENLLYGDSSAFYNFGITTSENYSDQRMRNLAAFGNVEFDIGDKLTVKGGIRYTDARRSATICNRDGGDGLTSALFTFFSRLLSGDPTRPALGPTDCFVLDENFFNGPEFKSQLNEDNISWRAGVDFKPSSDLLIYANVSKGYKAGTFGNINASSTAQFNPAVQESILNYEGGFKAQFADRRVSLNGAVFYMDYRNKQLRSKLIDATFGILDAIINIPKSHLQGFELELQARPTEGLSVGAALTYVDSEIDRYVGVNAGGVQADFAGTRVPFTPKWQAATNMRADIPLSSGLNLFGGAQLTYRSATNAIVGETPLYKIDDYALLDLQLGIEEPDGRWKATLWGKNVTGTYYWTNVVAGQDTVVRYAAKPATYGVTLGYRF</sequence>
<dbReference type="CDD" id="cd01347">
    <property type="entry name" value="ligand_gated_channel"/>
    <property type="match status" value="1"/>
</dbReference>
<evidence type="ECO:0000256" key="7">
    <source>
        <dbReference type="ARBA" id="ARBA00023065"/>
    </source>
</evidence>
<evidence type="ECO:0000256" key="2">
    <source>
        <dbReference type="ARBA" id="ARBA00022448"/>
    </source>
</evidence>
<keyword evidence="5 11" id="KW-0812">Transmembrane</keyword>
<dbReference type="PATRIC" id="fig|33050.5.peg.2288"/>
<evidence type="ECO:0000256" key="4">
    <source>
        <dbReference type="ARBA" id="ARBA00022496"/>
    </source>
</evidence>
<evidence type="ECO:0000256" key="11">
    <source>
        <dbReference type="PROSITE-ProRule" id="PRU01360"/>
    </source>
</evidence>
<dbReference type="InterPro" id="IPR039426">
    <property type="entry name" value="TonB-dep_rcpt-like"/>
</dbReference>
<keyword evidence="6" id="KW-0408">Iron</keyword>
<dbReference type="PROSITE" id="PS52016">
    <property type="entry name" value="TONB_DEPENDENT_REC_3"/>
    <property type="match status" value="1"/>
</dbReference>
<dbReference type="InterPro" id="IPR012910">
    <property type="entry name" value="Plug_dom"/>
</dbReference>
<evidence type="ECO:0000256" key="3">
    <source>
        <dbReference type="ARBA" id="ARBA00022452"/>
    </source>
</evidence>
<comment type="subcellular location">
    <subcellularLocation>
        <location evidence="1 11">Cell outer membrane</location>
        <topology evidence="1 11">Multi-pass membrane protein</topology>
    </subcellularLocation>
</comment>
<dbReference type="PANTHER" id="PTHR32552">
    <property type="entry name" value="FERRICHROME IRON RECEPTOR-RELATED"/>
    <property type="match status" value="1"/>
</dbReference>
<evidence type="ECO:0000256" key="8">
    <source>
        <dbReference type="ARBA" id="ARBA00023077"/>
    </source>
</evidence>
<dbReference type="Pfam" id="PF00593">
    <property type="entry name" value="TonB_dep_Rec_b-barrel"/>
    <property type="match status" value="1"/>
</dbReference>
<dbReference type="GO" id="GO:0009279">
    <property type="term" value="C:cell outer membrane"/>
    <property type="evidence" value="ECO:0007669"/>
    <property type="project" value="UniProtKB-SubCell"/>
</dbReference>
<accession>A0A0N9UVJ0</accession>
<dbReference type="PANTHER" id="PTHR32552:SF81">
    <property type="entry name" value="TONB-DEPENDENT OUTER MEMBRANE RECEPTOR"/>
    <property type="match status" value="1"/>
</dbReference>
<proteinExistence type="inferred from homology"/>
<dbReference type="Gene3D" id="2.40.170.20">
    <property type="entry name" value="TonB-dependent receptor, beta-barrel domain"/>
    <property type="match status" value="1"/>
</dbReference>
<protein>
    <recommendedName>
        <fullName evidence="18">TonB-dependent receptor</fullName>
    </recommendedName>
</protein>
<dbReference type="Proteomes" id="UP000058074">
    <property type="component" value="Chromosome"/>
</dbReference>
<evidence type="ECO:0000256" key="13">
    <source>
        <dbReference type="SAM" id="SignalP"/>
    </source>
</evidence>
<feature type="domain" description="TonB-dependent receptor-like beta-barrel" evidence="14">
    <location>
        <begin position="259"/>
        <end position="736"/>
    </location>
</feature>
<evidence type="ECO:0000256" key="9">
    <source>
        <dbReference type="ARBA" id="ARBA00023136"/>
    </source>
</evidence>
<evidence type="ECO:0000313" key="16">
    <source>
        <dbReference type="EMBL" id="ALH80886.1"/>
    </source>
</evidence>
<dbReference type="KEGG" id="smag:AN936_11050"/>
<evidence type="ECO:0000313" key="17">
    <source>
        <dbReference type="Proteomes" id="UP000058074"/>
    </source>
</evidence>
<dbReference type="AlphaFoldDB" id="A0A0N9UVJ0"/>
<keyword evidence="2 11" id="KW-0813">Transport</keyword>
<dbReference type="EMBL" id="CP012700">
    <property type="protein sequence ID" value="ALH80886.1"/>
    <property type="molecule type" value="Genomic_DNA"/>
</dbReference>